<sequence>MRNPNQICLNMIVKNESRIILRLLESVISLIDGYCICDTGSTDNTIELITEFFEEREIYGVIIQEPFRDFGYNRTFALKACETYMPNLNYILLLDADMILTGPAIESPSNFKYSLTNDVYHIYQGSPKFYYKNARLVKNNMGFTYWGVTHEYLNSPQNASVGTIKRDALFINDVGDGGAKGDKTERDIRLLVRGLEDNPNNDRYTFYLANSYKDSGQNEKAIETYKKRIEIGGWIEEVWFSYYNIGNCYINMNEDYSAIMNWLDGYNAYPNRIENLYKIIEYYRVRGKNRIAYEFYLLADKSRKKYNNWSEYLFLERDVYDYKIDYEFSILGYYVNDNQSLTQQLIRSSMHVLNYPHLEESTYKNVMNNYKFYTTDIVSVSKHQQNNDFTQILSTIGQNLEIDANEFVSSTPSITKHMLNDRDKLIVNLRYVNYRIDEKGGYVNREKIKTINVIAIVDIENAEIENQFILGYNEEEDGHYVGLEDIRLYAQNDTIFYNANRGLKNGEMKVEHGKIDLLAQKCTNSVFLQRDGSGSLEKNWVLFEDETSTTPAIIYGWSPLIIGKIEGDKFIETNQQISPPCFKHLRGSTNGVKIGDEIWFLCHAVSYEDRRYYYHMLVVLDANTHKVKKYTPYFTFEKEKVEYTLGFSYFENENELIIGYSIYDKMTKYAVFDKTYFDEIMNYY</sequence>
<name>A0A6C0HZM8_9ZZZZ</name>
<dbReference type="Pfam" id="PF00535">
    <property type="entry name" value="Glycos_transf_2"/>
    <property type="match status" value="1"/>
</dbReference>
<feature type="domain" description="Glycosyltransferase 2-like" evidence="1">
    <location>
        <begin position="11"/>
        <end position="106"/>
    </location>
</feature>
<dbReference type="Gene3D" id="3.90.550.10">
    <property type="entry name" value="Spore Coat Polysaccharide Biosynthesis Protein SpsA, Chain A"/>
    <property type="match status" value="1"/>
</dbReference>
<dbReference type="AlphaFoldDB" id="A0A6C0HZM8"/>
<dbReference type="Gene3D" id="1.25.40.10">
    <property type="entry name" value="Tetratricopeptide repeat domain"/>
    <property type="match status" value="1"/>
</dbReference>
<dbReference type="SUPFAM" id="SSF48452">
    <property type="entry name" value="TPR-like"/>
    <property type="match status" value="1"/>
</dbReference>
<dbReference type="InterPro" id="IPR011990">
    <property type="entry name" value="TPR-like_helical_dom_sf"/>
</dbReference>
<protein>
    <recommendedName>
        <fullName evidence="1">Glycosyltransferase 2-like domain-containing protein</fullName>
    </recommendedName>
</protein>
<dbReference type="PANTHER" id="PTHR43630">
    <property type="entry name" value="POLY-BETA-1,6-N-ACETYL-D-GLUCOSAMINE SYNTHASE"/>
    <property type="match status" value="1"/>
</dbReference>
<accession>A0A6C0HZM8</accession>
<dbReference type="SUPFAM" id="SSF53448">
    <property type="entry name" value="Nucleotide-diphospho-sugar transferases"/>
    <property type="match status" value="1"/>
</dbReference>
<organism evidence="2">
    <name type="scientific">viral metagenome</name>
    <dbReference type="NCBI Taxonomy" id="1070528"/>
    <lineage>
        <taxon>unclassified sequences</taxon>
        <taxon>metagenomes</taxon>
        <taxon>organismal metagenomes</taxon>
    </lineage>
</organism>
<dbReference type="InterPro" id="IPR001173">
    <property type="entry name" value="Glyco_trans_2-like"/>
</dbReference>
<reference evidence="2" key="1">
    <citation type="journal article" date="2020" name="Nature">
        <title>Giant virus diversity and host interactions through global metagenomics.</title>
        <authorList>
            <person name="Schulz F."/>
            <person name="Roux S."/>
            <person name="Paez-Espino D."/>
            <person name="Jungbluth S."/>
            <person name="Walsh D.A."/>
            <person name="Denef V.J."/>
            <person name="McMahon K.D."/>
            <person name="Konstantinidis K.T."/>
            <person name="Eloe-Fadrosh E.A."/>
            <person name="Kyrpides N.C."/>
            <person name="Woyke T."/>
        </authorList>
    </citation>
    <scope>NUCLEOTIDE SEQUENCE</scope>
    <source>
        <strain evidence="2">GVMAG-M-3300023184-182</strain>
    </source>
</reference>
<evidence type="ECO:0000259" key="1">
    <source>
        <dbReference type="Pfam" id="PF00535"/>
    </source>
</evidence>
<evidence type="ECO:0000313" key="2">
    <source>
        <dbReference type="EMBL" id="QHT85830.1"/>
    </source>
</evidence>
<dbReference type="EMBL" id="MN740047">
    <property type="protein sequence ID" value="QHT85830.1"/>
    <property type="molecule type" value="Genomic_DNA"/>
</dbReference>
<dbReference type="PANTHER" id="PTHR43630:SF2">
    <property type="entry name" value="GLYCOSYLTRANSFERASE"/>
    <property type="match status" value="1"/>
</dbReference>
<proteinExistence type="predicted"/>
<dbReference type="InterPro" id="IPR029044">
    <property type="entry name" value="Nucleotide-diphossugar_trans"/>
</dbReference>